<protein>
    <recommendedName>
        <fullName evidence="1">Sulfotransferase domain-containing protein</fullName>
    </recommendedName>
</protein>
<dbReference type="Gene3D" id="3.40.50.300">
    <property type="entry name" value="P-loop containing nucleotide triphosphate hydrolases"/>
    <property type="match status" value="1"/>
</dbReference>
<dbReference type="InterPro" id="IPR051135">
    <property type="entry name" value="Gal/GlcNAc/GalNAc_ST"/>
</dbReference>
<keyword evidence="3" id="KW-1185">Reference proteome</keyword>
<dbReference type="SUPFAM" id="SSF52540">
    <property type="entry name" value="P-loop containing nucleoside triphosphate hydrolases"/>
    <property type="match status" value="1"/>
</dbReference>
<comment type="caution">
    <text evidence="2">The sequence shown here is derived from an EMBL/GenBank/DDBJ whole genome shotgun (WGS) entry which is preliminary data.</text>
</comment>
<sequence>MRLKTSSWKKFAAFKNEVARSDSDIRNFMKLHLYDLLQHMYSSKRSQFWNLQDLKVNVQLSENESISQLDCQLHVVEKVAIGWKRLETSSCEEIKVLFLVASTPRSGSSFLGELLSQQENSLYIYEPLYYILKAQDISETEILYNMINCHISRGYVKFLRRLHTTDFIFRNNFTHPNNCGKKAKCLSTQALTKLCRSSCNRIIKVIRARMKWMQHLLDDSNIDLKVIHLVRDPRASIFSSSKTFKKELKAKYSCGDLYEDLLTTPKLIKEYPNRVMGITYEDFSIDPYGKIVCSKYPFQQLWGYQSPSISRATEIWQFISGEQNASLPDAWSKYLESHTRGQPKGKTDQSYSTYRYTYKEYQQWRLQITQEALVEIEKYCEPSLKILGYNIFGNLSNVKNITNPIFTEDRIPYSML</sequence>
<gene>
    <name evidence="2" type="ORF">SK128_019104</name>
</gene>
<dbReference type="EMBL" id="JAXCGZ010023252">
    <property type="protein sequence ID" value="KAK7014783.1"/>
    <property type="molecule type" value="Genomic_DNA"/>
</dbReference>
<name>A0AAN8W9P2_HALRR</name>
<dbReference type="GO" id="GO:0001517">
    <property type="term" value="F:N-acetylglucosamine 6-O-sulfotransferase activity"/>
    <property type="evidence" value="ECO:0007669"/>
    <property type="project" value="TreeGrafter"/>
</dbReference>
<dbReference type="Proteomes" id="UP001381693">
    <property type="component" value="Unassembled WGS sequence"/>
</dbReference>
<dbReference type="GO" id="GO:0006044">
    <property type="term" value="P:N-acetylglucosamine metabolic process"/>
    <property type="evidence" value="ECO:0007669"/>
    <property type="project" value="TreeGrafter"/>
</dbReference>
<dbReference type="Pfam" id="PF00685">
    <property type="entry name" value="Sulfotransfer_1"/>
    <property type="match status" value="1"/>
</dbReference>
<dbReference type="InterPro" id="IPR000863">
    <property type="entry name" value="Sulfotransferase_dom"/>
</dbReference>
<evidence type="ECO:0000259" key="1">
    <source>
        <dbReference type="Pfam" id="PF00685"/>
    </source>
</evidence>
<reference evidence="2 3" key="1">
    <citation type="submission" date="2023-11" db="EMBL/GenBank/DDBJ databases">
        <title>Halocaridina rubra genome assembly.</title>
        <authorList>
            <person name="Smith C."/>
        </authorList>
    </citation>
    <scope>NUCLEOTIDE SEQUENCE [LARGE SCALE GENOMIC DNA]</scope>
    <source>
        <strain evidence="2">EP-1</strain>
        <tissue evidence="2">Whole</tissue>
    </source>
</reference>
<feature type="domain" description="Sulfotransferase" evidence="1">
    <location>
        <begin position="98"/>
        <end position="383"/>
    </location>
</feature>
<dbReference type="PANTHER" id="PTHR10704:SF44">
    <property type="entry name" value="LD35051P-RELATED"/>
    <property type="match status" value="1"/>
</dbReference>
<dbReference type="InterPro" id="IPR027417">
    <property type="entry name" value="P-loop_NTPase"/>
</dbReference>
<dbReference type="PANTHER" id="PTHR10704">
    <property type="entry name" value="CARBOHYDRATE SULFOTRANSFERASE"/>
    <property type="match status" value="1"/>
</dbReference>
<evidence type="ECO:0000313" key="2">
    <source>
        <dbReference type="EMBL" id="KAK7014783.1"/>
    </source>
</evidence>
<accession>A0AAN8W9P2</accession>
<dbReference type="GO" id="GO:0006790">
    <property type="term" value="P:sulfur compound metabolic process"/>
    <property type="evidence" value="ECO:0007669"/>
    <property type="project" value="TreeGrafter"/>
</dbReference>
<organism evidence="2 3">
    <name type="scientific">Halocaridina rubra</name>
    <name type="common">Hawaiian red shrimp</name>
    <dbReference type="NCBI Taxonomy" id="373956"/>
    <lineage>
        <taxon>Eukaryota</taxon>
        <taxon>Metazoa</taxon>
        <taxon>Ecdysozoa</taxon>
        <taxon>Arthropoda</taxon>
        <taxon>Crustacea</taxon>
        <taxon>Multicrustacea</taxon>
        <taxon>Malacostraca</taxon>
        <taxon>Eumalacostraca</taxon>
        <taxon>Eucarida</taxon>
        <taxon>Decapoda</taxon>
        <taxon>Pleocyemata</taxon>
        <taxon>Caridea</taxon>
        <taxon>Atyoidea</taxon>
        <taxon>Atyidae</taxon>
        <taxon>Halocaridina</taxon>
    </lineage>
</organism>
<evidence type="ECO:0000313" key="3">
    <source>
        <dbReference type="Proteomes" id="UP001381693"/>
    </source>
</evidence>
<proteinExistence type="predicted"/>
<dbReference type="AlphaFoldDB" id="A0AAN8W9P2"/>